<feature type="domain" description="CHAT" evidence="2">
    <location>
        <begin position="811"/>
        <end position="1089"/>
    </location>
</feature>
<dbReference type="SUPFAM" id="SSF48452">
    <property type="entry name" value="TPR-like"/>
    <property type="match status" value="3"/>
</dbReference>
<proteinExistence type="predicted"/>
<accession>A0A9X4RJ85</accession>
<keyword evidence="4" id="KW-1185">Reference proteome</keyword>
<dbReference type="RefSeq" id="WP_052017756.1">
    <property type="nucleotide sequence ID" value="NZ_VBTY01000234.1"/>
</dbReference>
<feature type="repeat" description="TPR" evidence="1">
    <location>
        <begin position="386"/>
        <end position="419"/>
    </location>
</feature>
<reference evidence="3" key="1">
    <citation type="submission" date="2019-05" db="EMBL/GenBank/DDBJ databases">
        <title>Whole genome sequencing of Pseudanabaena catenata USMAC16.</title>
        <authorList>
            <person name="Khan Z."/>
            <person name="Omar W.M."/>
            <person name="Convey P."/>
            <person name="Merican F."/>
            <person name="Najimudin N."/>
        </authorList>
    </citation>
    <scope>NUCLEOTIDE SEQUENCE</scope>
    <source>
        <strain evidence="3">USMAC16</strain>
    </source>
</reference>
<protein>
    <submittedName>
        <fullName evidence="3">CHAT domain-containing protein</fullName>
    </submittedName>
</protein>
<evidence type="ECO:0000313" key="3">
    <source>
        <dbReference type="EMBL" id="MDG3496828.1"/>
    </source>
</evidence>
<dbReference type="PROSITE" id="PS50005">
    <property type="entry name" value="TPR"/>
    <property type="match status" value="4"/>
</dbReference>
<dbReference type="AlphaFoldDB" id="A0A9X4RJ85"/>
<evidence type="ECO:0000256" key="1">
    <source>
        <dbReference type="PROSITE-ProRule" id="PRU00339"/>
    </source>
</evidence>
<feature type="repeat" description="TPR" evidence="1">
    <location>
        <begin position="506"/>
        <end position="539"/>
    </location>
</feature>
<sequence>MPSYLESIICTNTGLTNKGLTNKGLIAMVWQLFENDSHQRMRDGIEKFLSIAIICTAVVLPVIPPFSSSAKAQTETIETIQNSESRSFPISLKSGQFVRMIVQQQGIDLVVKLVSPDGQTIATSDSPNDDEGAEVISTIANTTGDYQLVVSVANPADSKAAGKFTVNIEELRMAKESDRQYLAAEVAFMEATKINDGTDQQKQQAIAKYLEALPVFRTEKRTYWEALTLRTIGYIYLDLGKNEEALSYQLQALALYQKLDDPKQLGQLLNRIGKTQEKLGDLRTAISYYEKAITARQSIRDPLGEGATFNNLGYAYDILGQPKIALDFYNKSLALWRETGNRKEEGNTLRNLGAVYRKLSNYGQALKFYDQALAIHQEMGDRKNEGNTLNSMGLLYYNLGQSTKAIDFLQRSLAIAEIRKDLRAQSSIYSNIGLAYRKLNKLDKALTVYFQALKLAQETGDLGSESVCLNNLASIALTEKKYSDALNFYQNALKVARKVGDRVTEATILGNIGLVYNYTGKYNEAFANYQQSLLLHRQAGNRRGEANDLSNMGSLMGDRGRLELAIYFYKLSVNVRESIRKDIRNLAREDQSAFKQSVADVYRGLASLLLTKGRVMEALQVLDLLKVQELQDYLQDVKGNEVTAQGLELLPLEQNLSQLISAVALQSTSLSEELDKLRKLAQPNDVQKARLEEIEKIQLATSQKIGGLFDSESAKTIEKDLSQQAIADNLKLNSYVSLQERLRALMQTAQFPQKVALFYPLILGDRLELILFVPDSPPIHRTVKVDRQQLETAIAAFRVDLQDASSLDVQESSYQLYQLMIQPIADDLQKAQIQTIIYAPDGQLRYIPLAALYDGKKWLVERYAINHITAMNLFRLGSQTISQPRVIAAAFSKGAYSFNVGSQQFSFSGLPFAGKEIENLSSIVPNTTKFLNASFERDTITEPKPSYNIIHLATHAAFVSGKPEESFILMGNGDRLSLREVQNLKFPAVDLVVLSACQTALGGIVGSGEEILGFGYQMQRTGAKASIASLWTVSDGGTQKLMDIFYGEIQKEKHSKVESLRQAQLSMIRNPKSEFSHPYYWSAFILIGNGL</sequence>
<feature type="repeat" description="TPR" evidence="1">
    <location>
        <begin position="346"/>
        <end position="379"/>
    </location>
</feature>
<dbReference type="InterPro" id="IPR011990">
    <property type="entry name" value="TPR-like_helical_dom_sf"/>
</dbReference>
<gene>
    <name evidence="3" type="ORF">FEV09_20005</name>
</gene>
<comment type="caution">
    <text evidence="3">The sequence shown here is derived from an EMBL/GenBank/DDBJ whole genome shotgun (WGS) entry which is preliminary data.</text>
</comment>
<dbReference type="Pfam" id="PF13424">
    <property type="entry name" value="TPR_12"/>
    <property type="match status" value="4"/>
</dbReference>
<dbReference type="Gene3D" id="1.25.40.10">
    <property type="entry name" value="Tetratricopeptide repeat domain"/>
    <property type="match status" value="3"/>
</dbReference>
<dbReference type="SMART" id="SM00028">
    <property type="entry name" value="TPR"/>
    <property type="match status" value="9"/>
</dbReference>
<evidence type="ECO:0000313" key="4">
    <source>
        <dbReference type="Proteomes" id="UP001152872"/>
    </source>
</evidence>
<dbReference type="PANTHER" id="PTHR10098">
    <property type="entry name" value="RAPSYN-RELATED"/>
    <property type="match status" value="1"/>
</dbReference>
<dbReference type="InterPro" id="IPR024983">
    <property type="entry name" value="CHAT_dom"/>
</dbReference>
<dbReference type="EMBL" id="VBTY01000234">
    <property type="protein sequence ID" value="MDG3496828.1"/>
    <property type="molecule type" value="Genomic_DNA"/>
</dbReference>
<name>A0A9X4RJ85_9CYAN</name>
<dbReference type="Pfam" id="PF13374">
    <property type="entry name" value="TPR_10"/>
    <property type="match status" value="1"/>
</dbReference>
<evidence type="ECO:0000259" key="2">
    <source>
        <dbReference type="Pfam" id="PF12770"/>
    </source>
</evidence>
<dbReference type="Gene3D" id="2.60.120.380">
    <property type="match status" value="1"/>
</dbReference>
<dbReference type="InterPro" id="IPR019734">
    <property type="entry name" value="TPR_rpt"/>
</dbReference>
<keyword evidence="1" id="KW-0802">TPR repeat</keyword>
<organism evidence="3 4">
    <name type="scientific">Pseudanabaena catenata USMAC16</name>
    <dbReference type="NCBI Taxonomy" id="1855837"/>
    <lineage>
        <taxon>Bacteria</taxon>
        <taxon>Bacillati</taxon>
        <taxon>Cyanobacteriota</taxon>
        <taxon>Cyanophyceae</taxon>
        <taxon>Pseudanabaenales</taxon>
        <taxon>Pseudanabaenaceae</taxon>
        <taxon>Pseudanabaena</taxon>
    </lineage>
</organism>
<dbReference type="Pfam" id="PF12770">
    <property type="entry name" value="CHAT"/>
    <property type="match status" value="1"/>
</dbReference>
<feature type="repeat" description="TPR" evidence="1">
    <location>
        <begin position="426"/>
        <end position="459"/>
    </location>
</feature>
<dbReference type="Proteomes" id="UP001152872">
    <property type="component" value="Unassembled WGS sequence"/>
</dbReference>